<dbReference type="OrthoDB" id="8480055at2"/>
<feature type="transmembrane region" description="Helical" evidence="5">
    <location>
        <begin position="106"/>
        <end position="127"/>
    </location>
</feature>
<evidence type="ECO:0000256" key="3">
    <source>
        <dbReference type="ARBA" id="ARBA00022989"/>
    </source>
</evidence>
<dbReference type="Proteomes" id="UP000484164">
    <property type="component" value="Unassembled WGS sequence"/>
</dbReference>
<dbReference type="EMBL" id="WBVQ01000001">
    <property type="protein sequence ID" value="KAB2817955.1"/>
    <property type="molecule type" value="Genomic_DNA"/>
</dbReference>
<organism evidence="6 7">
    <name type="scientific">Phaeocystidibacter marisrubri</name>
    <dbReference type="NCBI Taxonomy" id="1577780"/>
    <lineage>
        <taxon>Bacteria</taxon>
        <taxon>Pseudomonadati</taxon>
        <taxon>Bacteroidota</taxon>
        <taxon>Flavobacteriia</taxon>
        <taxon>Flavobacteriales</taxon>
        <taxon>Phaeocystidibacteraceae</taxon>
        <taxon>Phaeocystidibacter</taxon>
    </lineage>
</organism>
<comment type="subcellular location">
    <subcellularLocation>
        <location evidence="5">Cell membrane</location>
        <topology evidence="5">Multi-pass membrane protein</topology>
    </subcellularLocation>
    <subcellularLocation>
        <location evidence="1">Membrane</location>
        <topology evidence="1">Multi-pass membrane protein</topology>
    </subcellularLocation>
</comment>
<feature type="transmembrane region" description="Helical" evidence="5">
    <location>
        <begin position="171"/>
        <end position="194"/>
    </location>
</feature>
<dbReference type="GO" id="GO:0005886">
    <property type="term" value="C:plasma membrane"/>
    <property type="evidence" value="ECO:0007669"/>
    <property type="project" value="UniProtKB-SubCell"/>
</dbReference>
<evidence type="ECO:0000256" key="2">
    <source>
        <dbReference type="ARBA" id="ARBA00022692"/>
    </source>
</evidence>
<reference evidence="6 7" key="1">
    <citation type="submission" date="2019-10" db="EMBL/GenBank/DDBJ databases">
        <title>Genome sequence of Phaeocystidibacter marisrubri JCM30614 (type strain).</title>
        <authorList>
            <person name="Bowman J.P."/>
        </authorList>
    </citation>
    <scope>NUCLEOTIDE SEQUENCE [LARGE SCALE GENOMIC DNA]</scope>
    <source>
        <strain evidence="6 7">JCM 30614</strain>
    </source>
</reference>
<keyword evidence="3 5" id="KW-1133">Transmembrane helix</keyword>
<feature type="transmembrane region" description="Helical" evidence="5">
    <location>
        <begin position="31"/>
        <end position="55"/>
    </location>
</feature>
<dbReference type="PANTHER" id="PTHR43701">
    <property type="entry name" value="MEMBRANE TRANSPORTER PROTEIN MJ0441-RELATED"/>
    <property type="match status" value="1"/>
</dbReference>
<feature type="transmembrane region" description="Helical" evidence="5">
    <location>
        <begin position="235"/>
        <end position="254"/>
    </location>
</feature>
<evidence type="ECO:0000256" key="5">
    <source>
        <dbReference type="RuleBase" id="RU363041"/>
    </source>
</evidence>
<evidence type="ECO:0000313" key="7">
    <source>
        <dbReference type="Proteomes" id="UP000484164"/>
    </source>
</evidence>
<proteinExistence type="inferred from homology"/>
<feature type="transmembrane region" description="Helical" evidence="5">
    <location>
        <begin position="67"/>
        <end position="86"/>
    </location>
</feature>
<keyword evidence="2 5" id="KW-0812">Transmembrane</keyword>
<comment type="similarity">
    <text evidence="5">Belongs to the 4-toluene sulfonate uptake permease (TSUP) (TC 2.A.102) family.</text>
</comment>
<accession>A0A6L3ZKH3</accession>
<dbReference type="InterPro" id="IPR051598">
    <property type="entry name" value="TSUP/Inactive_protease-like"/>
</dbReference>
<comment type="caution">
    <text evidence="6">The sequence shown here is derived from an EMBL/GenBank/DDBJ whole genome shotgun (WGS) entry which is preliminary data.</text>
</comment>
<dbReference type="InterPro" id="IPR002781">
    <property type="entry name" value="TM_pro_TauE-like"/>
</dbReference>
<dbReference type="PANTHER" id="PTHR43701:SF2">
    <property type="entry name" value="MEMBRANE TRANSPORTER PROTEIN YJNA-RELATED"/>
    <property type="match status" value="1"/>
</dbReference>
<keyword evidence="7" id="KW-1185">Reference proteome</keyword>
<dbReference type="RefSeq" id="WP_151692643.1">
    <property type="nucleotide sequence ID" value="NZ_BMGX01000002.1"/>
</dbReference>
<name>A0A6L3ZKH3_9FLAO</name>
<evidence type="ECO:0000256" key="1">
    <source>
        <dbReference type="ARBA" id="ARBA00004141"/>
    </source>
</evidence>
<keyword evidence="4 5" id="KW-0472">Membrane</keyword>
<dbReference type="AlphaFoldDB" id="A0A6L3ZKH3"/>
<sequence length="255" mass="27376">MEFVLICFVAFAASWLTLISGFGLGTLLLPTFILFFSPLEAVAMTAIVHFLNNVFKFSLLFKQVNRYVALWFGVSGIVGAAVGAWVSTNVEKSIAYTSPLDGISEVSWFSFLVGLLMIVFALQELLLGKVGFAFSKKAMVPGGVLSGFFGGLTGHQGALRSMFLLKSGLTAQAYVATGTAIALMVDLTRIPIYLGRISKGGIDKHTLLIASATLFAFIGAFIGKRMIEKITYTTVQWVVGVLMIVVGLLLLLGLL</sequence>
<keyword evidence="5" id="KW-1003">Cell membrane</keyword>
<evidence type="ECO:0000313" key="6">
    <source>
        <dbReference type="EMBL" id="KAB2817955.1"/>
    </source>
</evidence>
<feature type="transmembrane region" description="Helical" evidence="5">
    <location>
        <begin position="206"/>
        <end position="223"/>
    </location>
</feature>
<dbReference type="Pfam" id="PF01925">
    <property type="entry name" value="TauE"/>
    <property type="match status" value="1"/>
</dbReference>
<protein>
    <recommendedName>
        <fullName evidence="5">Probable membrane transporter protein</fullName>
    </recommendedName>
</protein>
<evidence type="ECO:0000256" key="4">
    <source>
        <dbReference type="ARBA" id="ARBA00023136"/>
    </source>
</evidence>
<gene>
    <name evidence="6" type="ORF">F8C82_06005</name>
</gene>